<proteinExistence type="predicted"/>
<feature type="region of interest" description="Disordered" evidence="1">
    <location>
        <begin position="1481"/>
        <end position="1500"/>
    </location>
</feature>
<evidence type="ECO:0000259" key="3">
    <source>
        <dbReference type="Pfam" id="PF26133"/>
    </source>
</evidence>
<name>A0AAD8RL62_LOLMU</name>
<feature type="compositionally biased region" description="Acidic residues" evidence="1">
    <location>
        <begin position="1104"/>
        <end position="1113"/>
    </location>
</feature>
<evidence type="ECO:0008006" key="6">
    <source>
        <dbReference type="Google" id="ProtNLM"/>
    </source>
</evidence>
<feature type="domain" description="DUF4218" evidence="2">
    <location>
        <begin position="737"/>
        <end position="835"/>
    </location>
</feature>
<sequence>MRRWKGLPAHHISAAPAMKGYCRRTSGKGSPALFPGMAPADSGQAQESLPAHRPIGAPVDIAGAPLGGAPAMILGPGPVAIMVIEMSESIVMRYLKHAIIDMYENNRTEGHLLTNGFMHGHTQWMSDDGAEVNGATAAGGKNGRQEGGHHDTDDDEEFVAHDDNLDDDNNLDDDEEVPLASVVRDPHLQDLLLEKTKGAKRKSKLEQLEIDSNTPLYDSGRGLGESRLRVALDVLQMKAKHGWTDTSVDDILEYVKDLLPAGNTCPGSLAEAKRITCPLDLPHEKYHACINDCIMYRKEHMDKTKCPVCEAERYKKGKKKAPRKVVWYFPLAPGFNDPRNIRLGASTDGFNPFGNQSSTHSTWPVFVWIYNLPPWLCMKRKYIQMSMLIQGPTQPGNDINMYLELLKEELETLWAEEGVDTWDAVAEEYFPLRAALITTVQDYLGYGYISCQVCHGHKACVRCMEETMFLQLGKDGSSKTVYMGHRRWLQKTDPWRKRGDLFDGTNEPRGPPRKKSGEEIDTLLKGWKECPAPGKIRQKPGEKKKKKETTPLIGVWKRRSVFWDLPYWKILDTPHCLDVMHITKNVCESLLGTLLNMPDRTKDGPKARHDLKVLGIREELQIPPAQEGQSEEEADGGQKRKRIKQPDYYCPPSCFTFSPAEVDQFFNCLVGVRVPFGYSGVISRYMDPKKRNFSGMKSHDCHVMMTQILPVAIRGIMDDHVRATLTGLCNFFDVITRKSISVKKLARLQEEIVVILCEMEMYFPPAFFDVMVHLLVHIMDDIVSLGPAFLHNMMPFERMNGVIKGYVRNRSHPDGSIVQGWLTEECISFCTNYLDIEDPVGLPQNKYLRRFEGVGHKNGRKELHVHMSGRSSDFDRANLVALQHIDLIDPWLKEHKTMIENSGKPMMTEAEIYREHNSSFARWFKDHIVANPPPMDSDKDKLVLALSHGPAPNIMTYQAYDINGYTFYTEEKDKNSVYQNSGVTMDSWTGDVKTRYYGRIEEIWELSYAGEKVPMFRIRWAKSVRKEDRYFTTMFLPEANKSKSTNATAQNEPWVLAEHVHQCFFITDPSRPSRVIVRRGKRTIVGMDGVANEEDFEGQVGDPMMEESEDEDTTYTTRRSRTTLPRSVQATMSSQEELEEHYNRHFFRTEEDAEAAGVGGDEDHEMEDAAGGSADEPSGNEASAAAGGSTYEPSGDEATGAAGGGGETSGDDPSAAAGSSGTGTSGAKRPRKARRQNTVGTGRDTVTEVDPASGLPVLPKDVAKGYGNQLACILREVVNLNETDLRAESKAPLRAQLIARLHARYKFLGDYASSHQTNNIVNSQALLKFTKHLSSYKYMVRRLIAEGKGFEEVHSAFPHVTQADFDAFVANEELQATKNRKLWGKEMRELNIGNHNLGSRGYEGKEPYWAKEDEAYVNAGIENPWLKYKDPLERRFIRSRYHKKKLTGELVTDPKVVTDIIWFTNDQKVLALEKKLEEERQRLSQASQGDEGSSSQASTGRVAWDKPLVRALNIVNEHSPTRRPHRGRVAGAGTGYKHGHYGLSSAADKNARNERKQREAEEMRESILAQVQAGLVPQLVPQLKATLVPEVKAEVAAGVQADFNAMQAWYEGGKQGPPPKMQVVSFNGSNSMVPPSAGNDNVIMETPPAAGNVAGARDSPSMPGSSPSVTCTPAAACAGPSTLAELNALTALSTPCTFLMRVNDELKDVARGSIIRPLDKKWHTRDMADDVYRVEVDRALPGYEDLFPPNQPHGADDDSPLNLASLKGWVLLWPKTLIRINTYSGSTASKDKHLAAPHVSVPPRQPAAPVVIAPPERPAAPEVSAPPQQPAAPEAEEYERDNFQWDIPTSSQVVHEDAPGFKYVCSKKLFDSQETADEEENPEEVATAAVKNMLSPNTLRATATTAMDGPALQPKKRKRANKKDAQDKAAAKSKDKVPLLDKLPNNWRPLHHLGQPMLPEHVVKKLTPDMRSLHETVLHVENLLLKSKDPGYPLFVAKVPTGMNFVEKYPADLCFIRFNDIFSIYRMQALHFSVVRLVALSMSSQIVKEGTPTIAIMDPFYMRESIICNPGDRAIATQQVEDFMLANIKKGAILIPYFPEDKFCTLIVVHPQHSHAVYLDSGRDRKKDYSHIRALLNDALTGFANKAGPLKVERKSRGGFVLTHTTNFPCLRQSTPDNGMDAWYAILQMQEYIKYADDMLLPDNLRNRFANMADVPDREIRKNWGRIQQFICTIILQDVNNRSGEFFYGYGLPPNDEIDLRLEMSRDERPFNSLEGCRPFPLGVQPDPTTGTLAKA</sequence>
<protein>
    <recommendedName>
        <fullName evidence="6">Transposon protein, putative, CACTA, En/Spm sub-class</fullName>
    </recommendedName>
</protein>
<dbReference type="Pfam" id="PF26133">
    <property type="entry name" value="DUF8039"/>
    <property type="match status" value="1"/>
</dbReference>
<comment type="caution">
    <text evidence="4">The sequence shown here is derived from an EMBL/GenBank/DDBJ whole genome shotgun (WGS) entry which is preliminary data.</text>
</comment>
<keyword evidence="5" id="KW-1185">Reference proteome</keyword>
<feature type="region of interest" description="Disordered" evidence="1">
    <location>
        <begin position="1152"/>
        <end position="1258"/>
    </location>
</feature>
<evidence type="ECO:0000259" key="2">
    <source>
        <dbReference type="Pfam" id="PF13960"/>
    </source>
</evidence>
<dbReference type="Pfam" id="PF13960">
    <property type="entry name" value="DUF4218"/>
    <property type="match status" value="1"/>
</dbReference>
<organism evidence="4 5">
    <name type="scientific">Lolium multiflorum</name>
    <name type="common">Italian ryegrass</name>
    <name type="synonym">Lolium perenne subsp. multiflorum</name>
    <dbReference type="NCBI Taxonomy" id="4521"/>
    <lineage>
        <taxon>Eukaryota</taxon>
        <taxon>Viridiplantae</taxon>
        <taxon>Streptophyta</taxon>
        <taxon>Embryophyta</taxon>
        <taxon>Tracheophyta</taxon>
        <taxon>Spermatophyta</taxon>
        <taxon>Magnoliopsida</taxon>
        <taxon>Liliopsida</taxon>
        <taxon>Poales</taxon>
        <taxon>Poaceae</taxon>
        <taxon>BOP clade</taxon>
        <taxon>Pooideae</taxon>
        <taxon>Poodae</taxon>
        <taxon>Poeae</taxon>
        <taxon>Poeae Chloroplast Group 2 (Poeae type)</taxon>
        <taxon>Loliodinae</taxon>
        <taxon>Loliinae</taxon>
        <taxon>Lolium</taxon>
    </lineage>
</organism>
<accession>A0AAD8RL62</accession>
<dbReference type="InterPro" id="IPR004242">
    <property type="entry name" value="Transposase_21"/>
</dbReference>
<dbReference type="PANTHER" id="PTHR48258:SF9">
    <property type="entry name" value="OS01G0348150 PROTEIN"/>
    <property type="match status" value="1"/>
</dbReference>
<dbReference type="Proteomes" id="UP001231189">
    <property type="component" value="Unassembled WGS sequence"/>
</dbReference>
<evidence type="ECO:0000313" key="4">
    <source>
        <dbReference type="EMBL" id="KAK1627380.1"/>
    </source>
</evidence>
<feature type="region of interest" description="Disordered" evidence="1">
    <location>
        <begin position="622"/>
        <end position="642"/>
    </location>
</feature>
<dbReference type="Pfam" id="PF02992">
    <property type="entry name" value="Transposase_21"/>
    <property type="match status" value="1"/>
</dbReference>
<feature type="compositionally biased region" description="Basic and acidic residues" evidence="1">
    <location>
        <begin position="143"/>
        <end position="163"/>
    </location>
</feature>
<evidence type="ECO:0000313" key="5">
    <source>
        <dbReference type="Proteomes" id="UP001231189"/>
    </source>
</evidence>
<feature type="domain" description="DUF8039" evidence="3">
    <location>
        <begin position="1690"/>
        <end position="1780"/>
    </location>
</feature>
<gene>
    <name evidence="4" type="ORF">QYE76_001695</name>
</gene>
<feature type="region of interest" description="Disordered" evidence="1">
    <location>
        <begin position="124"/>
        <end position="173"/>
    </location>
</feature>
<dbReference type="InterPro" id="IPR025452">
    <property type="entry name" value="DUF4218"/>
</dbReference>
<feature type="compositionally biased region" description="Basic and acidic residues" evidence="1">
    <location>
        <begin position="1922"/>
        <end position="1935"/>
    </location>
</feature>
<dbReference type="EMBL" id="JAUUTY010000005">
    <property type="protein sequence ID" value="KAK1627380.1"/>
    <property type="molecule type" value="Genomic_DNA"/>
</dbReference>
<dbReference type="InterPro" id="IPR058352">
    <property type="entry name" value="DUF8039"/>
</dbReference>
<feature type="compositionally biased region" description="Acidic residues" evidence="1">
    <location>
        <begin position="164"/>
        <end position="173"/>
    </location>
</feature>
<feature type="compositionally biased region" description="Polar residues" evidence="1">
    <location>
        <begin position="1124"/>
        <end position="1135"/>
    </location>
</feature>
<evidence type="ECO:0000256" key="1">
    <source>
        <dbReference type="SAM" id="MobiDB-lite"/>
    </source>
</evidence>
<feature type="region of interest" description="Disordered" evidence="1">
    <location>
        <begin position="1903"/>
        <end position="1935"/>
    </location>
</feature>
<feature type="region of interest" description="Disordered" evidence="1">
    <location>
        <begin position="1816"/>
        <end position="1838"/>
    </location>
</feature>
<dbReference type="PANTHER" id="PTHR48258">
    <property type="entry name" value="DUF4218 DOMAIN-CONTAINING PROTEIN-RELATED"/>
    <property type="match status" value="1"/>
</dbReference>
<feature type="compositionally biased region" description="Polar residues" evidence="1">
    <location>
        <begin position="1483"/>
        <end position="1499"/>
    </location>
</feature>
<reference evidence="4" key="1">
    <citation type="submission" date="2023-07" db="EMBL/GenBank/DDBJ databases">
        <title>A chromosome-level genome assembly of Lolium multiflorum.</title>
        <authorList>
            <person name="Chen Y."/>
            <person name="Copetti D."/>
            <person name="Kolliker R."/>
            <person name="Studer B."/>
        </authorList>
    </citation>
    <scope>NUCLEOTIDE SEQUENCE</scope>
    <source>
        <strain evidence="4">02402/16</strain>
        <tissue evidence="4">Leaf</tissue>
    </source>
</reference>
<feature type="region of interest" description="Disordered" evidence="1">
    <location>
        <begin position="1098"/>
        <end position="1140"/>
    </location>
</feature>